<evidence type="ECO:0000313" key="2">
    <source>
        <dbReference type="EMBL" id="CAJ0561942.1"/>
    </source>
</evidence>
<feature type="region of interest" description="Disordered" evidence="1">
    <location>
        <begin position="36"/>
        <end position="58"/>
    </location>
</feature>
<sequence length="58" mass="6840">VLEKRYGGREQAHAAAVRIQRAFRQHRMNSRFRQMMTSSDHQQMNGFASNGHTPERIR</sequence>
<dbReference type="Gene3D" id="1.20.5.1190">
    <property type="entry name" value="iswi atpase"/>
    <property type="match status" value="1"/>
</dbReference>
<feature type="non-terminal residue" evidence="2">
    <location>
        <position position="1"/>
    </location>
</feature>
<dbReference type="PROSITE" id="PS50096">
    <property type="entry name" value="IQ"/>
    <property type="match status" value="1"/>
</dbReference>
<protein>
    <submittedName>
        <fullName evidence="2">Uncharacterized protein</fullName>
    </submittedName>
</protein>
<dbReference type="Proteomes" id="UP001177023">
    <property type="component" value="Unassembled WGS sequence"/>
</dbReference>
<reference evidence="2" key="1">
    <citation type="submission" date="2023-06" db="EMBL/GenBank/DDBJ databases">
        <authorList>
            <person name="Delattre M."/>
        </authorList>
    </citation>
    <scope>NUCLEOTIDE SEQUENCE</scope>
    <source>
        <strain evidence="2">AF72</strain>
    </source>
</reference>
<evidence type="ECO:0000256" key="1">
    <source>
        <dbReference type="SAM" id="MobiDB-lite"/>
    </source>
</evidence>
<dbReference type="AlphaFoldDB" id="A0AA36FUV1"/>
<name>A0AA36FUV1_9BILA</name>
<keyword evidence="3" id="KW-1185">Reference proteome</keyword>
<comment type="caution">
    <text evidence="2">The sequence shown here is derived from an EMBL/GenBank/DDBJ whole genome shotgun (WGS) entry which is preliminary data.</text>
</comment>
<accession>A0AA36FUV1</accession>
<feature type="non-terminal residue" evidence="2">
    <location>
        <position position="58"/>
    </location>
</feature>
<proteinExistence type="predicted"/>
<gene>
    <name evidence="2" type="ORF">MSPICULIGERA_LOCUS1983</name>
</gene>
<feature type="compositionally biased region" description="Polar residues" evidence="1">
    <location>
        <begin position="36"/>
        <end position="52"/>
    </location>
</feature>
<dbReference type="EMBL" id="CATQJA010000597">
    <property type="protein sequence ID" value="CAJ0561942.1"/>
    <property type="molecule type" value="Genomic_DNA"/>
</dbReference>
<evidence type="ECO:0000313" key="3">
    <source>
        <dbReference type="Proteomes" id="UP001177023"/>
    </source>
</evidence>
<organism evidence="2 3">
    <name type="scientific">Mesorhabditis spiculigera</name>
    <dbReference type="NCBI Taxonomy" id="96644"/>
    <lineage>
        <taxon>Eukaryota</taxon>
        <taxon>Metazoa</taxon>
        <taxon>Ecdysozoa</taxon>
        <taxon>Nematoda</taxon>
        <taxon>Chromadorea</taxon>
        <taxon>Rhabditida</taxon>
        <taxon>Rhabditina</taxon>
        <taxon>Rhabditomorpha</taxon>
        <taxon>Rhabditoidea</taxon>
        <taxon>Rhabditidae</taxon>
        <taxon>Mesorhabditinae</taxon>
        <taxon>Mesorhabditis</taxon>
    </lineage>
</organism>